<feature type="transmembrane region" description="Helical" evidence="1">
    <location>
        <begin position="78"/>
        <end position="102"/>
    </location>
</feature>
<organism evidence="2">
    <name type="scientific">Spongospora subterranea</name>
    <dbReference type="NCBI Taxonomy" id="70186"/>
    <lineage>
        <taxon>Eukaryota</taxon>
        <taxon>Sar</taxon>
        <taxon>Rhizaria</taxon>
        <taxon>Endomyxa</taxon>
        <taxon>Phytomyxea</taxon>
        <taxon>Plasmodiophorida</taxon>
        <taxon>Plasmodiophoridae</taxon>
        <taxon>Spongospora</taxon>
    </lineage>
</organism>
<feature type="non-terminal residue" evidence="2">
    <location>
        <position position="136"/>
    </location>
</feature>
<protein>
    <submittedName>
        <fullName evidence="2">Uncharacterized protein</fullName>
    </submittedName>
</protein>
<keyword evidence="1" id="KW-0472">Membrane</keyword>
<proteinExistence type="predicted"/>
<dbReference type="EMBL" id="HACM01000941">
    <property type="protein sequence ID" value="CRZ01383.1"/>
    <property type="molecule type" value="Transcribed_RNA"/>
</dbReference>
<accession>A0A0H5QHD7</accession>
<reference evidence="2" key="1">
    <citation type="submission" date="2015-04" db="EMBL/GenBank/DDBJ databases">
        <title>The genome sequence of the plant pathogenic Rhizarian Plasmodiophora brassicae reveals insights in its biotrophic life cycle and the origin of chitin synthesis.</title>
        <authorList>
            <person name="Schwelm A."/>
            <person name="Fogelqvist J."/>
            <person name="Knaust A."/>
            <person name="Julke S."/>
            <person name="Lilja T."/>
            <person name="Dhandapani V."/>
            <person name="Bonilla-Rosso G."/>
            <person name="Karlsson M."/>
            <person name="Shevchenko A."/>
            <person name="Choi S.R."/>
            <person name="Kim H.G."/>
            <person name="Park J.Y."/>
            <person name="Lim Y.P."/>
            <person name="Ludwig-Muller J."/>
            <person name="Dixelius C."/>
        </authorList>
    </citation>
    <scope>NUCLEOTIDE SEQUENCE</scope>
    <source>
        <tissue evidence="2">Potato root galls</tissue>
    </source>
</reference>
<sequence length="136" mass="15403">MRHEFYICQSERISPAHACCPCVLIILPMHTRREHKLKINMLRTSSTYCCSKPLAICMVILIKNPALKISALCQQFRLLALSHFFLSIQILYTVAFGCILIGTCTTGSTLKPRCLLIVLSDDSKHHHEIFVLILCS</sequence>
<evidence type="ECO:0000313" key="2">
    <source>
        <dbReference type="EMBL" id="CRZ01383.1"/>
    </source>
</evidence>
<dbReference type="AlphaFoldDB" id="A0A0H5QHD7"/>
<name>A0A0H5QHD7_9EUKA</name>
<keyword evidence="1" id="KW-0812">Transmembrane</keyword>
<keyword evidence="1" id="KW-1133">Transmembrane helix</keyword>
<evidence type="ECO:0000256" key="1">
    <source>
        <dbReference type="SAM" id="Phobius"/>
    </source>
</evidence>